<feature type="region of interest" description="Disordered" evidence="1">
    <location>
        <begin position="1"/>
        <end position="20"/>
    </location>
</feature>
<evidence type="ECO:0000313" key="2">
    <source>
        <dbReference type="EMBL" id="KAF9502315.1"/>
    </source>
</evidence>
<sequence>MAKRPSTTPPPAAKPSTAAASRVAVRNRSLWQSYNALPPPARLKISLGLCLVGIAGIVASDFVEKKVPAPQQTPRNA</sequence>
<dbReference type="EMBL" id="MU154521">
    <property type="protein sequence ID" value="KAF9502315.1"/>
    <property type="molecule type" value="Genomic_DNA"/>
</dbReference>
<evidence type="ECO:0000256" key="1">
    <source>
        <dbReference type="SAM" id="MobiDB-lite"/>
    </source>
</evidence>
<keyword evidence="3" id="KW-1185">Reference proteome</keyword>
<comment type="caution">
    <text evidence="2">The sequence shown here is derived from an EMBL/GenBank/DDBJ whole genome shotgun (WGS) entry which is preliminary data.</text>
</comment>
<dbReference type="Proteomes" id="UP000807025">
    <property type="component" value="Unassembled WGS sequence"/>
</dbReference>
<dbReference type="OrthoDB" id="2555959at2759"/>
<gene>
    <name evidence="2" type="ORF">BDN71DRAFT_1500451</name>
</gene>
<organism evidence="2 3">
    <name type="scientific">Pleurotus eryngii</name>
    <name type="common">Boletus of the steppes</name>
    <dbReference type="NCBI Taxonomy" id="5323"/>
    <lineage>
        <taxon>Eukaryota</taxon>
        <taxon>Fungi</taxon>
        <taxon>Dikarya</taxon>
        <taxon>Basidiomycota</taxon>
        <taxon>Agaricomycotina</taxon>
        <taxon>Agaricomycetes</taxon>
        <taxon>Agaricomycetidae</taxon>
        <taxon>Agaricales</taxon>
        <taxon>Pleurotineae</taxon>
        <taxon>Pleurotaceae</taxon>
        <taxon>Pleurotus</taxon>
    </lineage>
</organism>
<protein>
    <submittedName>
        <fullName evidence="2">Uncharacterized protein</fullName>
    </submittedName>
</protein>
<evidence type="ECO:0000313" key="3">
    <source>
        <dbReference type="Proteomes" id="UP000807025"/>
    </source>
</evidence>
<reference evidence="2" key="1">
    <citation type="submission" date="2020-11" db="EMBL/GenBank/DDBJ databases">
        <authorList>
            <consortium name="DOE Joint Genome Institute"/>
            <person name="Ahrendt S."/>
            <person name="Riley R."/>
            <person name="Andreopoulos W."/>
            <person name="Labutti K."/>
            <person name="Pangilinan J."/>
            <person name="Ruiz-Duenas F.J."/>
            <person name="Barrasa J.M."/>
            <person name="Sanchez-Garcia M."/>
            <person name="Camarero S."/>
            <person name="Miyauchi S."/>
            <person name="Serrano A."/>
            <person name="Linde D."/>
            <person name="Babiker R."/>
            <person name="Drula E."/>
            <person name="Ayuso-Fernandez I."/>
            <person name="Pacheco R."/>
            <person name="Padilla G."/>
            <person name="Ferreira P."/>
            <person name="Barriuso J."/>
            <person name="Kellner H."/>
            <person name="Castanera R."/>
            <person name="Alfaro M."/>
            <person name="Ramirez L."/>
            <person name="Pisabarro A.G."/>
            <person name="Kuo A."/>
            <person name="Tritt A."/>
            <person name="Lipzen A."/>
            <person name="He G."/>
            <person name="Yan M."/>
            <person name="Ng V."/>
            <person name="Cullen D."/>
            <person name="Martin F."/>
            <person name="Rosso M.-N."/>
            <person name="Henrissat B."/>
            <person name="Hibbett D."/>
            <person name="Martinez A.T."/>
            <person name="Grigoriev I.V."/>
        </authorList>
    </citation>
    <scope>NUCLEOTIDE SEQUENCE</scope>
    <source>
        <strain evidence="2">ATCC 90797</strain>
    </source>
</reference>
<proteinExistence type="predicted"/>
<accession>A0A9P6DLE3</accession>
<dbReference type="AlphaFoldDB" id="A0A9P6DLE3"/>
<name>A0A9P6DLE3_PLEER</name>